<dbReference type="InterPro" id="IPR012336">
    <property type="entry name" value="Thioredoxin-like_fold"/>
</dbReference>
<dbReference type="HOGENOM" id="CLU_115439_0_0_4"/>
<dbReference type="STRING" id="204773.HEAR1197"/>
<evidence type="ECO:0000313" key="3">
    <source>
        <dbReference type="EMBL" id="CAL61374.1"/>
    </source>
</evidence>
<gene>
    <name evidence="3" type="ordered locus">HEAR1197</name>
</gene>
<reference evidence="3 4" key="1">
    <citation type="journal article" date="2007" name="PLoS Genet.">
        <title>A tale of two oxidation states: bacterial colonization of arsenic-rich environments.</title>
        <authorList>
            <person name="Muller D."/>
            <person name="Medigue C."/>
            <person name="Koechler S."/>
            <person name="Barbe V."/>
            <person name="Barakat M."/>
            <person name="Talla E."/>
            <person name="Bonnefoy V."/>
            <person name="Krin E."/>
            <person name="Arsene-Ploetze F."/>
            <person name="Carapito C."/>
            <person name="Chandler M."/>
            <person name="Cournoyer B."/>
            <person name="Cruveiller S."/>
            <person name="Dossat C."/>
            <person name="Duval S."/>
            <person name="Heymann M."/>
            <person name="Leize E."/>
            <person name="Lieutaud A."/>
            <person name="Lievremont D."/>
            <person name="Makita Y."/>
            <person name="Mangenot S."/>
            <person name="Nitschke W."/>
            <person name="Ortet P."/>
            <person name="Perdrial N."/>
            <person name="Schoepp B."/>
            <person name="Siguier N."/>
            <person name="Simeonova D.D."/>
            <person name="Rouy Z."/>
            <person name="Segurens B."/>
            <person name="Turlin E."/>
            <person name="Vallenet D."/>
            <person name="Van Dorsselaer A."/>
            <person name="Weiss S."/>
            <person name="Weissenbach J."/>
            <person name="Lett M.C."/>
            <person name="Danchin A."/>
            <person name="Bertin P.N."/>
        </authorList>
    </citation>
    <scope>NUCLEOTIDE SEQUENCE [LARGE SCALE GENOMIC DNA]</scope>
    <source>
        <strain evidence="4">ULPAs1</strain>
    </source>
</reference>
<name>A4G4D7_HERAR</name>
<dbReference type="InterPro" id="IPR036249">
    <property type="entry name" value="Thioredoxin-like_sf"/>
</dbReference>
<sequence>MHKLLQSFCLIVCILSGTGLMAGHAQGAETKLGVVPPLADLGRDGERARLEKKPLILFFSMPDCSYCKVVRQNYLAPLLRNHVVKNRPLIREVDMTSLKEVKDFDRSLTTQRDVAKRFNVHAAPTVLFMDAHGELLTAPIVGGDIAGLYGGYLDNAFAESASKLAEKPDNKKGQHP</sequence>
<feature type="domain" description="Thioredoxin-like fold" evidence="2">
    <location>
        <begin position="49"/>
        <end position="134"/>
    </location>
</feature>
<dbReference type="Gene3D" id="3.40.30.10">
    <property type="entry name" value="Glutaredoxin"/>
    <property type="match status" value="1"/>
</dbReference>
<dbReference type="SUPFAM" id="SSF52833">
    <property type="entry name" value="Thioredoxin-like"/>
    <property type="match status" value="1"/>
</dbReference>
<keyword evidence="4" id="KW-1185">Reference proteome</keyword>
<evidence type="ECO:0000256" key="1">
    <source>
        <dbReference type="SAM" id="SignalP"/>
    </source>
</evidence>
<feature type="chain" id="PRO_5002668139" evidence="1">
    <location>
        <begin position="28"/>
        <end position="176"/>
    </location>
</feature>
<protein>
    <submittedName>
        <fullName evidence="3">SoxW family protein</fullName>
    </submittedName>
</protein>
<keyword evidence="1" id="KW-0732">Signal</keyword>
<evidence type="ECO:0000313" key="4">
    <source>
        <dbReference type="Proteomes" id="UP000006697"/>
    </source>
</evidence>
<dbReference type="Pfam" id="PF13098">
    <property type="entry name" value="Thioredoxin_2"/>
    <property type="match status" value="1"/>
</dbReference>
<dbReference type="eggNOG" id="COG2143">
    <property type="taxonomic scope" value="Bacteria"/>
</dbReference>
<dbReference type="EMBL" id="CU207211">
    <property type="protein sequence ID" value="CAL61374.1"/>
    <property type="molecule type" value="Genomic_DNA"/>
</dbReference>
<dbReference type="AlphaFoldDB" id="A4G4D7"/>
<evidence type="ECO:0000259" key="2">
    <source>
        <dbReference type="Pfam" id="PF13098"/>
    </source>
</evidence>
<accession>A4G4D7</accession>
<proteinExistence type="predicted"/>
<organism evidence="3 4">
    <name type="scientific">Herminiimonas arsenicoxydans</name>
    <dbReference type="NCBI Taxonomy" id="204773"/>
    <lineage>
        <taxon>Bacteria</taxon>
        <taxon>Pseudomonadati</taxon>
        <taxon>Pseudomonadota</taxon>
        <taxon>Betaproteobacteria</taxon>
        <taxon>Burkholderiales</taxon>
        <taxon>Oxalobacteraceae</taxon>
        <taxon>Herminiimonas</taxon>
    </lineage>
</organism>
<dbReference type="KEGG" id="har:HEAR1197"/>
<feature type="signal peptide" evidence="1">
    <location>
        <begin position="1"/>
        <end position="27"/>
    </location>
</feature>
<dbReference type="Proteomes" id="UP000006697">
    <property type="component" value="Chromosome"/>
</dbReference>